<dbReference type="InterPro" id="IPR009057">
    <property type="entry name" value="Homeodomain-like_sf"/>
</dbReference>
<dbReference type="PROSITE" id="PS01124">
    <property type="entry name" value="HTH_ARAC_FAMILY_2"/>
    <property type="match status" value="1"/>
</dbReference>
<dbReference type="Pfam" id="PF12833">
    <property type="entry name" value="HTH_18"/>
    <property type="match status" value="1"/>
</dbReference>
<reference evidence="5" key="2">
    <citation type="journal article" date="2021" name="PeerJ">
        <title>Extensive microbial diversity within the chicken gut microbiome revealed by metagenomics and culture.</title>
        <authorList>
            <person name="Gilroy R."/>
            <person name="Ravi A."/>
            <person name="Getino M."/>
            <person name="Pursley I."/>
            <person name="Horton D.L."/>
            <person name="Alikhan N.F."/>
            <person name="Baker D."/>
            <person name="Gharbi K."/>
            <person name="Hall N."/>
            <person name="Watson M."/>
            <person name="Adriaenssens E.M."/>
            <person name="Foster-Nyarko E."/>
            <person name="Jarju S."/>
            <person name="Secka A."/>
            <person name="Antonio M."/>
            <person name="Oren A."/>
            <person name="Chaudhuri R.R."/>
            <person name="La Ragione R."/>
            <person name="Hildebrand F."/>
            <person name="Pallen M.J."/>
        </authorList>
    </citation>
    <scope>NUCLEOTIDE SEQUENCE</scope>
    <source>
        <strain evidence="5">ChiSjej1B19-7085</strain>
    </source>
</reference>
<dbReference type="GO" id="GO:0043565">
    <property type="term" value="F:sequence-specific DNA binding"/>
    <property type="evidence" value="ECO:0007669"/>
    <property type="project" value="InterPro"/>
</dbReference>
<dbReference type="InterPro" id="IPR018060">
    <property type="entry name" value="HTH_AraC"/>
</dbReference>
<keyword evidence="1" id="KW-0805">Transcription regulation</keyword>
<dbReference type="EMBL" id="DVHF01000073">
    <property type="protein sequence ID" value="HIR57241.1"/>
    <property type="molecule type" value="Genomic_DNA"/>
</dbReference>
<reference evidence="5" key="1">
    <citation type="submission" date="2020-10" db="EMBL/GenBank/DDBJ databases">
        <authorList>
            <person name="Gilroy R."/>
        </authorList>
    </citation>
    <scope>NUCLEOTIDE SEQUENCE</scope>
    <source>
        <strain evidence="5">ChiSjej1B19-7085</strain>
    </source>
</reference>
<sequence>MDEQRRRSFNRYRDIAYLFLNVSLFDVSRKLIPGDYLDRTVVPEMISRSYDDFLFGGTLFDCPPRTACEIITPFRIRFCALELEHSDGYAVMGPYLPEADEKNLTLEEILLQNGASLSERESLRGYLAQLPVIGRTKVIAMMDGLPLHLYGWRIENTLFQIELTQQNPPPCPVFEEDAIQARAEAIEKRYDRERLLMDAVSRGDDNAVQILGRVTLNRLPNHVRNEKNLMIVLNTLLRKAVEQAKVHPLYIDAISGKWALAIENAQTVGQLDEIYYKMILDYCALVRKRSLAGYTSNVRAAINCIQFNMDEPQLSLKMIANSVGANASYLSHQFNQEFGISIPEYIARMRVEEAQNLLLSSVDFPVGQIAAAVGFQDVNYFSKIFKRIAGCTPSAYRQNGGKPPAPSDDPET</sequence>
<dbReference type="Proteomes" id="UP000886785">
    <property type="component" value="Unassembled WGS sequence"/>
</dbReference>
<evidence type="ECO:0000256" key="1">
    <source>
        <dbReference type="ARBA" id="ARBA00023015"/>
    </source>
</evidence>
<dbReference type="InterPro" id="IPR020449">
    <property type="entry name" value="Tscrpt_reg_AraC-type_HTH"/>
</dbReference>
<accession>A0A9D1DQQ9</accession>
<gene>
    <name evidence="5" type="ORF">IAA54_06195</name>
</gene>
<keyword evidence="3" id="KW-0804">Transcription</keyword>
<proteinExistence type="predicted"/>
<dbReference type="AlphaFoldDB" id="A0A9D1DQQ9"/>
<dbReference type="PANTHER" id="PTHR43280">
    <property type="entry name" value="ARAC-FAMILY TRANSCRIPTIONAL REGULATOR"/>
    <property type="match status" value="1"/>
</dbReference>
<protein>
    <submittedName>
        <fullName evidence="5">Helix-turn-helix transcriptional regulator</fullName>
    </submittedName>
</protein>
<evidence type="ECO:0000313" key="5">
    <source>
        <dbReference type="EMBL" id="HIR57241.1"/>
    </source>
</evidence>
<dbReference type="SUPFAM" id="SSF46689">
    <property type="entry name" value="Homeodomain-like"/>
    <property type="match status" value="1"/>
</dbReference>
<evidence type="ECO:0000313" key="6">
    <source>
        <dbReference type="Proteomes" id="UP000886785"/>
    </source>
</evidence>
<dbReference type="PRINTS" id="PR00032">
    <property type="entry name" value="HTHARAC"/>
</dbReference>
<evidence type="ECO:0000259" key="4">
    <source>
        <dbReference type="PROSITE" id="PS01124"/>
    </source>
</evidence>
<evidence type="ECO:0000256" key="3">
    <source>
        <dbReference type="ARBA" id="ARBA00023163"/>
    </source>
</evidence>
<dbReference type="PANTHER" id="PTHR43280:SF34">
    <property type="entry name" value="ARAC-FAMILY TRANSCRIPTIONAL REGULATOR"/>
    <property type="match status" value="1"/>
</dbReference>
<dbReference type="InterPro" id="IPR018062">
    <property type="entry name" value="HTH_AraC-typ_CS"/>
</dbReference>
<keyword evidence="2" id="KW-0238">DNA-binding</keyword>
<name>A0A9D1DQQ9_9FIRM</name>
<feature type="domain" description="HTH araC/xylS-type" evidence="4">
    <location>
        <begin position="299"/>
        <end position="399"/>
    </location>
</feature>
<comment type="caution">
    <text evidence="5">The sequence shown here is derived from an EMBL/GenBank/DDBJ whole genome shotgun (WGS) entry which is preliminary data.</text>
</comment>
<organism evidence="5 6">
    <name type="scientific">Candidatus Gallacutalibacter pullicola</name>
    <dbReference type="NCBI Taxonomy" id="2840830"/>
    <lineage>
        <taxon>Bacteria</taxon>
        <taxon>Bacillati</taxon>
        <taxon>Bacillota</taxon>
        <taxon>Clostridia</taxon>
        <taxon>Eubacteriales</taxon>
        <taxon>Candidatus Gallacutalibacter</taxon>
    </lineage>
</organism>
<dbReference type="Gene3D" id="1.10.10.60">
    <property type="entry name" value="Homeodomain-like"/>
    <property type="match status" value="2"/>
</dbReference>
<dbReference type="GO" id="GO:0003700">
    <property type="term" value="F:DNA-binding transcription factor activity"/>
    <property type="evidence" value="ECO:0007669"/>
    <property type="project" value="InterPro"/>
</dbReference>
<dbReference type="PROSITE" id="PS00041">
    <property type="entry name" value="HTH_ARAC_FAMILY_1"/>
    <property type="match status" value="1"/>
</dbReference>
<dbReference type="SMART" id="SM00342">
    <property type="entry name" value="HTH_ARAC"/>
    <property type="match status" value="1"/>
</dbReference>
<evidence type="ECO:0000256" key="2">
    <source>
        <dbReference type="ARBA" id="ARBA00023125"/>
    </source>
</evidence>